<dbReference type="Proteomes" id="UP001202402">
    <property type="component" value="Unassembled WGS sequence"/>
</dbReference>
<accession>A0ABS9REH2</accession>
<dbReference type="RefSeq" id="WP_117536647.1">
    <property type="nucleotide sequence ID" value="NZ_JAKVPQ010000028.1"/>
</dbReference>
<sequence>MKDQEYQDFYQYMKETRSFFHQQLFSQDIMYFCKIWKSHRQAFAQYCKKQDCVRTYILLNQRCVDYETSLLDHKYLHQQISEQDYHHMQRQIEKVFI</sequence>
<organism evidence="1 2">
    <name type="scientific">Amedibacillus hominis</name>
    <dbReference type="NCBI Taxonomy" id="2897776"/>
    <lineage>
        <taxon>Bacteria</taxon>
        <taxon>Bacillati</taxon>
        <taxon>Bacillota</taxon>
        <taxon>Erysipelotrichia</taxon>
        <taxon>Erysipelotrichales</taxon>
        <taxon>Erysipelotrichaceae</taxon>
        <taxon>Amedibacillus</taxon>
    </lineage>
</organism>
<keyword evidence="2" id="KW-1185">Reference proteome</keyword>
<name>A0ABS9REH2_9FIRM</name>
<dbReference type="EMBL" id="JAKVPQ010000028">
    <property type="protein sequence ID" value="MCH4287593.1"/>
    <property type="molecule type" value="Genomic_DNA"/>
</dbReference>
<reference evidence="1 2" key="1">
    <citation type="submission" date="2022-02" db="EMBL/GenBank/DDBJ databases">
        <title>Genome of Erysipelotrichaceae sp. nov. NSJ-176 isolated from human feces.</title>
        <authorList>
            <person name="Abdugheni R."/>
        </authorList>
    </citation>
    <scope>NUCLEOTIDE SEQUENCE [LARGE SCALE GENOMIC DNA]</scope>
    <source>
        <strain evidence="1 2">NSJ-176</strain>
    </source>
</reference>
<comment type="caution">
    <text evidence="1">The sequence shown here is derived from an EMBL/GenBank/DDBJ whole genome shotgun (WGS) entry which is preliminary data.</text>
</comment>
<evidence type="ECO:0000313" key="1">
    <source>
        <dbReference type="EMBL" id="MCH4287593.1"/>
    </source>
</evidence>
<gene>
    <name evidence="1" type="ORF">LQE99_20935</name>
</gene>
<proteinExistence type="predicted"/>
<protein>
    <submittedName>
        <fullName evidence="1">Uncharacterized protein</fullName>
    </submittedName>
</protein>
<evidence type="ECO:0000313" key="2">
    <source>
        <dbReference type="Proteomes" id="UP001202402"/>
    </source>
</evidence>